<dbReference type="KEGG" id="ares:IWH25_12820"/>
<keyword evidence="4" id="KW-1185">Reference proteome</keyword>
<evidence type="ECO:0000313" key="3">
    <source>
        <dbReference type="EMBL" id="QRJ62652.1"/>
    </source>
</evidence>
<protein>
    <submittedName>
        <fullName evidence="3">YXWGXW repeat-containing protein</fullName>
    </submittedName>
</protein>
<dbReference type="AlphaFoldDB" id="A0A974PWA4"/>
<dbReference type="Pfam" id="PF12779">
    <property type="entry name" value="WXXGXW"/>
    <property type="match status" value="1"/>
</dbReference>
<dbReference type="EMBL" id="CP064781">
    <property type="protein sequence ID" value="QRJ62652.1"/>
    <property type="molecule type" value="Genomic_DNA"/>
</dbReference>
<evidence type="ECO:0000256" key="1">
    <source>
        <dbReference type="SAM" id="MobiDB-lite"/>
    </source>
</evidence>
<dbReference type="InterPro" id="IPR024447">
    <property type="entry name" value="YXWGXW_rpt"/>
</dbReference>
<organism evidence="3 4">
    <name type="scientific">Azospira restricta</name>
    <dbReference type="NCBI Taxonomy" id="404405"/>
    <lineage>
        <taxon>Bacteria</taxon>
        <taxon>Pseudomonadati</taxon>
        <taxon>Pseudomonadota</taxon>
        <taxon>Betaproteobacteria</taxon>
        <taxon>Rhodocyclales</taxon>
        <taxon>Rhodocyclaceae</taxon>
        <taxon>Azospira</taxon>
    </lineage>
</organism>
<feature type="chain" id="PRO_5037294398" evidence="2">
    <location>
        <begin position="25"/>
        <end position="214"/>
    </location>
</feature>
<reference evidence="3" key="1">
    <citation type="submission" date="2020-11" db="EMBL/GenBank/DDBJ databases">
        <title>Azospira restricta DSM 18626 genome sequence.</title>
        <authorList>
            <person name="Moe W.M."/>
        </authorList>
    </citation>
    <scope>NUCLEOTIDE SEQUENCE</scope>
    <source>
        <strain evidence="3">DSM 18626</strain>
    </source>
</reference>
<accession>A0A974PWA4</accession>
<evidence type="ECO:0000256" key="2">
    <source>
        <dbReference type="SAM" id="SignalP"/>
    </source>
</evidence>
<gene>
    <name evidence="3" type="ORF">IWH25_12820</name>
</gene>
<sequence>MNKRKLLIAGLLAVPALLAGCVVAPSEPVYVETVRVAPPPPYVEYIGSPPVVGYIWISGYWNWIGARYVWVPGRWVEPRHGHRWVPHRWERHGEQWRRYGGHWERDDHPAPRIIERREAPRFERHDDRRSERDVRPAPERNERWRNDATPRREAQVVPRVEQHRDEVRTESRPSERDFRRDADDDDRGRHRGRADRDERPQRGWERGNGRGEDR</sequence>
<proteinExistence type="predicted"/>
<dbReference type="Proteomes" id="UP000663444">
    <property type="component" value="Chromosome"/>
</dbReference>
<feature type="signal peptide" evidence="2">
    <location>
        <begin position="1"/>
        <end position="24"/>
    </location>
</feature>
<keyword evidence="2" id="KW-0732">Signal</keyword>
<name>A0A974PWA4_9RHOO</name>
<feature type="region of interest" description="Disordered" evidence="1">
    <location>
        <begin position="124"/>
        <end position="214"/>
    </location>
</feature>
<dbReference type="RefSeq" id="WP_203386183.1">
    <property type="nucleotide sequence ID" value="NZ_CP064781.1"/>
</dbReference>
<dbReference type="PROSITE" id="PS51257">
    <property type="entry name" value="PROKAR_LIPOPROTEIN"/>
    <property type="match status" value="1"/>
</dbReference>
<evidence type="ECO:0000313" key="4">
    <source>
        <dbReference type="Proteomes" id="UP000663444"/>
    </source>
</evidence>